<protein>
    <submittedName>
        <fullName evidence="2">Uncharacterized protein</fullName>
    </submittedName>
</protein>
<comment type="caution">
    <text evidence="2">The sequence shown here is derived from an EMBL/GenBank/DDBJ whole genome shotgun (WGS) entry which is preliminary data.</text>
</comment>
<proteinExistence type="predicted"/>
<evidence type="ECO:0000313" key="3">
    <source>
        <dbReference type="Proteomes" id="UP000886998"/>
    </source>
</evidence>
<feature type="compositionally biased region" description="Basic and acidic residues" evidence="1">
    <location>
        <begin position="1"/>
        <end position="46"/>
    </location>
</feature>
<evidence type="ECO:0000256" key="1">
    <source>
        <dbReference type="SAM" id="MobiDB-lite"/>
    </source>
</evidence>
<evidence type="ECO:0000313" key="2">
    <source>
        <dbReference type="EMBL" id="GFY75370.1"/>
    </source>
</evidence>
<dbReference type="AlphaFoldDB" id="A0A8X6YLV2"/>
<reference evidence="2" key="1">
    <citation type="submission" date="2020-08" db="EMBL/GenBank/DDBJ databases">
        <title>Multicomponent nature underlies the extraordinary mechanical properties of spider dragline silk.</title>
        <authorList>
            <person name="Kono N."/>
            <person name="Nakamura H."/>
            <person name="Mori M."/>
            <person name="Yoshida Y."/>
            <person name="Ohtoshi R."/>
            <person name="Malay A.D."/>
            <person name="Moran D.A.P."/>
            <person name="Tomita M."/>
            <person name="Numata K."/>
            <person name="Arakawa K."/>
        </authorList>
    </citation>
    <scope>NUCLEOTIDE SEQUENCE</scope>
</reference>
<dbReference type="EMBL" id="BMAV01021339">
    <property type="protein sequence ID" value="GFY75370.1"/>
    <property type="molecule type" value="Genomic_DNA"/>
</dbReference>
<gene>
    <name evidence="2" type="ORF">TNIN_94591</name>
</gene>
<feature type="compositionally biased region" description="Acidic residues" evidence="1">
    <location>
        <begin position="54"/>
        <end position="67"/>
    </location>
</feature>
<dbReference type="Proteomes" id="UP000886998">
    <property type="component" value="Unassembled WGS sequence"/>
</dbReference>
<organism evidence="2 3">
    <name type="scientific">Trichonephila inaurata madagascariensis</name>
    <dbReference type="NCBI Taxonomy" id="2747483"/>
    <lineage>
        <taxon>Eukaryota</taxon>
        <taxon>Metazoa</taxon>
        <taxon>Ecdysozoa</taxon>
        <taxon>Arthropoda</taxon>
        <taxon>Chelicerata</taxon>
        <taxon>Arachnida</taxon>
        <taxon>Araneae</taxon>
        <taxon>Araneomorphae</taxon>
        <taxon>Entelegynae</taxon>
        <taxon>Araneoidea</taxon>
        <taxon>Nephilidae</taxon>
        <taxon>Trichonephila</taxon>
        <taxon>Trichonephila inaurata</taxon>
    </lineage>
</organism>
<sequence length="103" mass="12093">MGPRNEKCEQLLKWSEHSNPEKTGLREDTKQGKNEERLIKIEDNPIEKPQSQEDLSDSETDSEDAESTSDRQLRNLSLLQKPKRFEDHIMQTESYLDDYNPET</sequence>
<name>A0A8X6YLV2_9ARAC</name>
<keyword evidence="3" id="KW-1185">Reference proteome</keyword>
<accession>A0A8X6YLV2</accession>
<feature type="region of interest" description="Disordered" evidence="1">
    <location>
        <begin position="1"/>
        <end position="103"/>
    </location>
</feature>